<dbReference type="GO" id="GO:0019867">
    <property type="term" value="C:outer membrane"/>
    <property type="evidence" value="ECO:0007669"/>
    <property type="project" value="InterPro"/>
</dbReference>
<evidence type="ECO:0000256" key="1">
    <source>
        <dbReference type="SAM" id="SignalP"/>
    </source>
</evidence>
<feature type="signal peptide" evidence="1">
    <location>
        <begin position="1"/>
        <end position="21"/>
    </location>
</feature>
<dbReference type="RefSeq" id="WP_115569503.1">
    <property type="nucleotide sequence ID" value="NZ_NXLV01000006.1"/>
</dbReference>
<dbReference type="OrthoDB" id="5316376at2"/>
<dbReference type="InterPro" id="IPR006315">
    <property type="entry name" value="OM_autotransptr_brl_dom"/>
</dbReference>
<organism evidence="2 3">
    <name type="scientific">Helicobacter brantae</name>
    <dbReference type="NCBI Taxonomy" id="375927"/>
    <lineage>
        <taxon>Bacteria</taxon>
        <taxon>Pseudomonadati</taxon>
        <taxon>Campylobacterota</taxon>
        <taxon>Epsilonproteobacteria</taxon>
        <taxon>Campylobacterales</taxon>
        <taxon>Helicobacteraceae</taxon>
        <taxon>Helicobacter</taxon>
    </lineage>
</organism>
<feature type="chain" id="PRO_5017549628" description="Autotransporter domain-containing protein" evidence="1">
    <location>
        <begin position="22"/>
        <end position="880"/>
    </location>
</feature>
<sequence>MSVQISKIFLSNLLLLSTSHAVLIGTAWSDLKPIEVDKRVDGTGVAIKGREITLTEDAILNLTTITDPILEGQYYGGDLKFDGASSLTLNIDVSQANAGGLTPIYWRKKAEGKIINSFTCGKYTDSDGSCVVNLNIDSTKTIAKHIVNMEASTLILSSNVNVTLAQDSRVHSLFVAGVHGAALAEGTIEFMAGLNVDLRNTQGEFEDLTIGEKRSLIFENFGAAINVNPDRRPFSVKLYGDIYTEGLGTRINLVTPDSIFEGHIDIGNASYNSFTALTLQNGATANIELQYLTPTNANIQSFSLSLQDSSAKLEATLGQTQNAQTNLTLINSTLYANFNYTSPNRGGQDKTSVELNQSTWITNKNAYADEVTFGNNGVIDLRYSDFNGTLRSFERFDVNNRITLNSKLISGNSSGVFRLYGIFNRDFWSKDTSGNTIATDQIITEKIQGNHFIEIYWNPDSFDQDLFSQDLVGDRIVVARQLSTANEGNFIGGITSVGLYSYKTNLLKEELTDNTGTQIGYEWVIGKLDEAQASVSRPSFLSKTLNALYNIPYKTYISQTQTLHQRMGDLRHFDSVAGAYIKTNYSLLYSSQTSEEISAFTHIEDITLGGDFGIFGYGGKHFFGVAFNLTPIQDLGEEGAYSGNSLAYGFSLYHTSLLSSGFYTDTLLKYFFASHQYALYSQDFGGNNLDFSTRSLLGSFELGYRMRLPIKSSGYGFFYLKPQFGLDFGAIFGSGLMRIGHSSGYDVEAKYLMSFPITPSFSVDFGKRFDSESLLGDVFASVGMEYAFNAGNTLELNTPYNSGTFSPQGIFNLKLGVGGNVILMNGTRFYFDISSKFSGRIAPVLGISAGARIPIGAKHQRNLPSVDTPMIYGNARGGMQ</sequence>
<gene>
    <name evidence="2" type="ORF">CQA58_04330</name>
</gene>
<dbReference type="InterPro" id="IPR036709">
    <property type="entry name" value="Autotransporte_beta_dom_sf"/>
</dbReference>
<keyword evidence="3" id="KW-1185">Reference proteome</keyword>
<dbReference type="AlphaFoldDB" id="A0A3D8IZT8"/>
<evidence type="ECO:0000313" key="2">
    <source>
        <dbReference type="EMBL" id="RDU70758.1"/>
    </source>
</evidence>
<accession>A0A3D8IZT8</accession>
<reference evidence="2 3" key="1">
    <citation type="submission" date="2018-04" db="EMBL/GenBank/DDBJ databases">
        <title>Novel Campyloabacter and Helicobacter Species and Strains.</title>
        <authorList>
            <person name="Mannion A.J."/>
            <person name="Shen Z."/>
            <person name="Fox J.G."/>
        </authorList>
    </citation>
    <scope>NUCLEOTIDE SEQUENCE [LARGE SCALE GENOMIC DNA]</scope>
    <source>
        <strain evidence="2 3">MIT 04-9366</strain>
    </source>
</reference>
<dbReference type="Gene3D" id="2.40.128.130">
    <property type="entry name" value="Autotransporter beta-domain"/>
    <property type="match status" value="1"/>
</dbReference>
<proteinExistence type="predicted"/>
<dbReference type="SUPFAM" id="SSF103515">
    <property type="entry name" value="Autotransporter"/>
    <property type="match status" value="1"/>
</dbReference>
<dbReference type="NCBIfam" id="TIGR01414">
    <property type="entry name" value="autotrans_barl"/>
    <property type="match status" value="1"/>
</dbReference>
<protein>
    <recommendedName>
        <fullName evidence="4">Autotransporter domain-containing protein</fullName>
    </recommendedName>
</protein>
<comment type="caution">
    <text evidence="2">The sequence shown here is derived from an EMBL/GenBank/DDBJ whole genome shotgun (WGS) entry which is preliminary data.</text>
</comment>
<dbReference type="EMBL" id="NXLV01000006">
    <property type="protein sequence ID" value="RDU70758.1"/>
    <property type="molecule type" value="Genomic_DNA"/>
</dbReference>
<evidence type="ECO:0000313" key="3">
    <source>
        <dbReference type="Proteomes" id="UP000257045"/>
    </source>
</evidence>
<name>A0A3D8IZT8_9HELI</name>
<dbReference type="Proteomes" id="UP000257045">
    <property type="component" value="Unassembled WGS sequence"/>
</dbReference>
<keyword evidence="1" id="KW-0732">Signal</keyword>
<evidence type="ECO:0008006" key="4">
    <source>
        <dbReference type="Google" id="ProtNLM"/>
    </source>
</evidence>